<gene>
    <name evidence="9" type="ORF">GCM10010191_87450</name>
</gene>
<evidence type="ECO:0000256" key="3">
    <source>
        <dbReference type="ARBA" id="ARBA00022692"/>
    </source>
</evidence>
<dbReference type="InterPro" id="IPR006153">
    <property type="entry name" value="Cation/H_exchanger_TM"/>
</dbReference>
<feature type="transmembrane region" description="Helical" evidence="7">
    <location>
        <begin position="146"/>
        <end position="169"/>
    </location>
</feature>
<evidence type="ECO:0000256" key="5">
    <source>
        <dbReference type="ARBA" id="ARBA00023065"/>
    </source>
</evidence>
<dbReference type="PANTHER" id="PTHR32468:SF0">
    <property type="entry name" value="K(+)_H(+) ANTIPORTER 1"/>
    <property type="match status" value="1"/>
</dbReference>
<feature type="transmembrane region" description="Helical" evidence="7">
    <location>
        <begin position="297"/>
        <end position="315"/>
    </location>
</feature>
<keyword evidence="3 7" id="KW-0812">Transmembrane</keyword>
<feature type="transmembrane region" description="Helical" evidence="7">
    <location>
        <begin position="213"/>
        <end position="234"/>
    </location>
</feature>
<feature type="domain" description="Cation/H+ exchanger transmembrane" evidence="8">
    <location>
        <begin position="27"/>
        <end position="414"/>
    </location>
</feature>
<evidence type="ECO:0000313" key="10">
    <source>
        <dbReference type="Proteomes" id="UP001501231"/>
    </source>
</evidence>
<reference evidence="9 10" key="1">
    <citation type="journal article" date="2019" name="Int. J. Syst. Evol. Microbiol.">
        <title>The Global Catalogue of Microorganisms (GCM) 10K type strain sequencing project: providing services to taxonomists for standard genome sequencing and annotation.</title>
        <authorList>
            <consortium name="The Broad Institute Genomics Platform"/>
            <consortium name="The Broad Institute Genome Sequencing Center for Infectious Disease"/>
            <person name="Wu L."/>
            <person name="Ma J."/>
        </authorList>
    </citation>
    <scope>NUCLEOTIDE SEQUENCE [LARGE SCALE GENOMIC DNA]</scope>
    <source>
        <strain evidence="9 10">JCM 3325</strain>
    </source>
</reference>
<dbReference type="InterPro" id="IPR050794">
    <property type="entry name" value="CPA2_transporter"/>
</dbReference>
<dbReference type="EMBL" id="BAAARW010000039">
    <property type="protein sequence ID" value="GAA2454927.1"/>
    <property type="molecule type" value="Genomic_DNA"/>
</dbReference>
<name>A0ABN3KBE4_9ACTN</name>
<feature type="transmembrane region" description="Helical" evidence="7">
    <location>
        <begin position="361"/>
        <end position="385"/>
    </location>
</feature>
<feature type="transmembrane region" description="Helical" evidence="7">
    <location>
        <begin position="83"/>
        <end position="104"/>
    </location>
</feature>
<keyword evidence="10" id="KW-1185">Reference proteome</keyword>
<dbReference type="Gene3D" id="1.20.1530.20">
    <property type="match status" value="1"/>
</dbReference>
<comment type="caution">
    <text evidence="9">The sequence shown here is derived from an EMBL/GenBank/DDBJ whole genome shotgun (WGS) entry which is preliminary data.</text>
</comment>
<feature type="transmembrane region" description="Helical" evidence="7">
    <location>
        <begin position="327"/>
        <end position="349"/>
    </location>
</feature>
<keyword evidence="5" id="KW-0406">Ion transport</keyword>
<evidence type="ECO:0000256" key="4">
    <source>
        <dbReference type="ARBA" id="ARBA00022989"/>
    </source>
</evidence>
<evidence type="ECO:0000259" key="8">
    <source>
        <dbReference type="Pfam" id="PF00999"/>
    </source>
</evidence>
<feature type="transmembrane region" description="Helical" evidence="7">
    <location>
        <begin position="44"/>
        <end position="63"/>
    </location>
</feature>
<keyword evidence="4 7" id="KW-1133">Transmembrane helix</keyword>
<evidence type="ECO:0000256" key="2">
    <source>
        <dbReference type="ARBA" id="ARBA00022448"/>
    </source>
</evidence>
<dbReference type="PANTHER" id="PTHR32468">
    <property type="entry name" value="CATION/H + ANTIPORTER"/>
    <property type="match status" value="1"/>
</dbReference>
<feature type="transmembrane region" description="Helical" evidence="7">
    <location>
        <begin position="391"/>
        <end position="410"/>
    </location>
</feature>
<dbReference type="InterPro" id="IPR038770">
    <property type="entry name" value="Na+/solute_symporter_sf"/>
</dbReference>
<feature type="transmembrane region" description="Helical" evidence="7">
    <location>
        <begin position="272"/>
        <end position="290"/>
    </location>
</feature>
<feature type="transmembrane region" description="Helical" evidence="7">
    <location>
        <begin position="246"/>
        <end position="266"/>
    </location>
</feature>
<evidence type="ECO:0000256" key="1">
    <source>
        <dbReference type="ARBA" id="ARBA00004141"/>
    </source>
</evidence>
<dbReference type="Proteomes" id="UP001501231">
    <property type="component" value="Unassembled WGS sequence"/>
</dbReference>
<evidence type="ECO:0000313" key="9">
    <source>
        <dbReference type="EMBL" id="GAA2454927.1"/>
    </source>
</evidence>
<accession>A0ABN3KBE4</accession>
<dbReference type="Pfam" id="PF00999">
    <property type="entry name" value="Na_H_Exchanger"/>
    <property type="match status" value="1"/>
</dbReference>
<evidence type="ECO:0000256" key="7">
    <source>
        <dbReference type="SAM" id="Phobius"/>
    </source>
</evidence>
<comment type="subcellular location">
    <subcellularLocation>
        <location evidence="1">Membrane</location>
        <topology evidence="1">Multi-pass membrane protein</topology>
    </subcellularLocation>
</comment>
<evidence type="ECO:0000256" key="6">
    <source>
        <dbReference type="ARBA" id="ARBA00023136"/>
    </source>
</evidence>
<sequence>MLAAAPVPPIPAHQLLVFLLQVGTLLMLAFLLGRLAMRFGMPAIVGELCAGVLMGPSILQQAAPGLGDWLLPRDPGQFHMLDATGQVGVLLLVALTGIHMDLSLVRRRGSVAARVSIAGIVVPLALGVAVGLLLPGSLVPSSADRATFALFLGIAMGVSAIPVIAKTLMDMRLLHRNIGQLILCAVTVDDIVGWMLLSVVAAMATTGVHTGDIALSAGWLAVVLVGAALLRPVAGFLLRAAARAPGAGPTTTVVVVLALLGSAATQAMGLEAVLGAFVVGIVISGCGGLNRERLAPLQTLVFAVLAPVFFATAGLRMDLTALVRPAVLLAGLGVLAAAILGKFAGAYAGARLSGLGHWEGLALGAGMNARGVIEVIIAMVGLRLGVLGPEMYTIIILVAIVTSLMAPPILRFAMSKVEHTAEERLREQTFGAPDTASR</sequence>
<proteinExistence type="predicted"/>
<keyword evidence="6 7" id="KW-0472">Membrane</keyword>
<organism evidence="9 10">
    <name type="scientific">Actinomadura vinacea</name>
    <dbReference type="NCBI Taxonomy" id="115336"/>
    <lineage>
        <taxon>Bacteria</taxon>
        <taxon>Bacillati</taxon>
        <taxon>Actinomycetota</taxon>
        <taxon>Actinomycetes</taxon>
        <taxon>Streptosporangiales</taxon>
        <taxon>Thermomonosporaceae</taxon>
        <taxon>Actinomadura</taxon>
    </lineage>
</organism>
<feature type="transmembrane region" description="Helical" evidence="7">
    <location>
        <begin position="12"/>
        <end position="32"/>
    </location>
</feature>
<protein>
    <recommendedName>
        <fullName evidence="8">Cation/H+ exchanger transmembrane domain-containing protein</fullName>
    </recommendedName>
</protein>
<feature type="transmembrane region" description="Helical" evidence="7">
    <location>
        <begin position="181"/>
        <end position="201"/>
    </location>
</feature>
<keyword evidence="2" id="KW-0813">Transport</keyword>
<feature type="transmembrane region" description="Helical" evidence="7">
    <location>
        <begin position="111"/>
        <end position="134"/>
    </location>
</feature>